<evidence type="ECO:0000256" key="5">
    <source>
        <dbReference type="ARBA" id="ARBA00022989"/>
    </source>
</evidence>
<dbReference type="PANTHER" id="PTHR30106:SF2">
    <property type="entry name" value="UPF0324 INNER MEMBRANE PROTEIN YEIH"/>
    <property type="match status" value="1"/>
</dbReference>
<name>A0A078MLC6_9MICC</name>
<feature type="transmembrane region" description="Helical" evidence="8">
    <location>
        <begin position="57"/>
        <end position="80"/>
    </location>
</feature>
<keyword evidence="4 8" id="KW-0812">Transmembrane</keyword>
<evidence type="ECO:0000256" key="6">
    <source>
        <dbReference type="ARBA" id="ARBA00023136"/>
    </source>
</evidence>
<keyword evidence="6 8" id="KW-0472">Membrane</keyword>
<organism evidence="9">
    <name type="scientific">Arthrobacter saudimassiliensis</name>
    <dbReference type="NCBI Taxonomy" id="1461584"/>
    <lineage>
        <taxon>Bacteria</taxon>
        <taxon>Bacillati</taxon>
        <taxon>Actinomycetota</taxon>
        <taxon>Actinomycetes</taxon>
        <taxon>Micrococcales</taxon>
        <taxon>Micrococcaceae</taxon>
        <taxon>Arthrobacter</taxon>
    </lineage>
</organism>
<evidence type="ECO:0000313" key="9">
    <source>
        <dbReference type="EMBL" id="CEA08098.1"/>
    </source>
</evidence>
<dbReference type="PATRIC" id="fig|1461584.3.peg.1424"/>
<evidence type="ECO:0000256" key="4">
    <source>
        <dbReference type="ARBA" id="ARBA00022692"/>
    </source>
</evidence>
<evidence type="ECO:0008006" key="10">
    <source>
        <dbReference type="Google" id="ProtNLM"/>
    </source>
</evidence>
<feature type="transmembrane region" description="Helical" evidence="8">
    <location>
        <begin position="339"/>
        <end position="362"/>
    </location>
</feature>
<dbReference type="PRINTS" id="PR01747">
    <property type="entry name" value="DENSEGRNULE7"/>
</dbReference>
<evidence type="ECO:0000256" key="7">
    <source>
        <dbReference type="SAM" id="MobiDB-lite"/>
    </source>
</evidence>
<feature type="transmembrane region" description="Helical" evidence="8">
    <location>
        <begin position="116"/>
        <end position="138"/>
    </location>
</feature>
<keyword evidence="3" id="KW-1003">Cell membrane</keyword>
<dbReference type="GO" id="GO:0005886">
    <property type="term" value="C:plasma membrane"/>
    <property type="evidence" value="ECO:0007669"/>
    <property type="project" value="UniProtKB-SubCell"/>
</dbReference>
<gene>
    <name evidence="9" type="ORF">BN1051_01435</name>
</gene>
<dbReference type="PANTHER" id="PTHR30106">
    <property type="entry name" value="INNER MEMBRANE PROTEIN YEIH-RELATED"/>
    <property type="match status" value="1"/>
</dbReference>
<comment type="similarity">
    <text evidence="2">Belongs to the UPF0324 family.</text>
</comment>
<proteinExistence type="inferred from homology"/>
<keyword evidence="5 8" id="KW-1133">Transmembrane helix</keyword>
<feature type="transmembrane region" description="Helical" evidence="8">
    <location>
        <begin position="307"/>
        <end position="327"/>
    </location>
</feature>
<feature type="compositionally biased region" description="Pro residues" evidence="7">
    <location>
        <begin position="1"/>
        <end position="13"/>
    </location>
</feature>
<dbReference type="Pfam" id="PF03601">
    <property type="entry name" value="Cons_hypoth698"/>
    <property type="match status" value="1"/>
</dbReference>
<evidence type="ECO:0000256" key="1">
    <source>
        <dbReference type="ARBA" id="ARBA00004651"/>
    </source>
</evidence>
<accession>A0A078MLC6</accession>
<feature type="transmembrane region" description="Helical" evidence="8">
    <location>
        <begin position="178"/>
        <end position="201"/>
    </location>
</feature>
<evidence type="ECO:0000256" key="2">
    <source>
        <dbReference type="ARBA" id="ARBA00007977"/>
    </source>
</evidence>
<feature type="transmembrane region" description="Helical" evidence="8">
    <location>
        <begin position="145"/>
        <end position="166"/>
    </location>
</feature>
<dbReference type="InterPro" id="IPR018383">
    <property type="entry name" value="UPF0324_pro"/>
</dbReference>
<dbReference type="AlphaFoldDB" id="A0A078MLC6"/>
<evidence type="ECO:0000256" key="3">
    <source>
        <dbReference type="ARBA" id="ARBA00022475"/>
    </source>
</evidence>
<comment type="subcellular location">
    <subcellularLocation>
        <location evidence="1">Cell membrane</location>
        <topology evidence="1">Multi-pass membrane protein</topology>
    </subcellularLocation>
</comment>
<protein>
    <recommendedName>
        <fullName evidence="10">Sulfate exporter family transporter</fullName>
    </recommendedName>
</protein>
<sequence>MPDSPATPEPATPEPASSGGGARGPRLPRPVAGLLAAAVAVALSHLLHALLPAVPVLTAAVVLGLLAANLPGVGRAAAGAWKPGLALAARRFLRIGIVLLGLKVSLVDIAGLGWTALGLITALVLLAFAGTYAICLAFRLPGDEPLLIAAGFSICGVSAIGAMAAVRRTRTEDTVVPIALVTLCGTLAIAALPLAGALLGLGPETFGVWAGASVHDVGQVVATAQTAGATALAAAVVVKLARVVLLAPMTAAAGVAARRASAREAGASADGRPNSGRPPLVPLFVLGFLAMILVRTTGLVPPPVLEGAAVLQDLLFAAALFALGAGVRIRALFASGVRAVTAALAAWALVAGLGLAVALLLVPVSG</sequence>
<dbReference type="InterPro" id="IPR008120">
    <property type="entry name" value="Dense_granule_Gra7_protein"/>
</dbReference>
<dbReference type="EMBL" id="LN483070">
    <property type="protein sequence ID" value="CEA08098.1"/>
    <property type="molecule type" value="Genomic_DNA"/>
</dbReference>
<evidence type="ECO:0000256" key="8">
    <source>
        <dbReference type="SAM" id="Phobius"/>
    </source>
</evidence>
<feature type="transmembrane region" description="Helical" evidence="8">
    <location>
        <begin position="280"/>
        <end position="301"/>
    </location>
</feature>
<reference evidence="9" key="1">
    <citation type="submission" date="2014-07" db="EMBL/GenBank/DDBJ databases">
        <authorList>
            <person name="Urmite Genomes Urmite Genomes"/>
        </authorList>
    </citation>
    <scope>NUCLEOTIDE SEQUENCE</scope>
    <source>
        <strain evidence="9">11W110_air</strain>
    </source>
</reference>
<feature type="region of interest" description="Disordered" evidence="7">
    <location>
        <begin position="1"/>
        <end position="24"/>
    </location>
</feature>
<dbReference type="GO" id="GO:0005576">
    <property type="term" value="C:extracellular region"/>
    <property type="evidence" value="ECO:0007669"/>
    <property type="project" value="InterPro"/>
</dbReference>